<evidence type="ECO:0000313" key="12">
    <source>
        <dbReference type="Proteomes" id="UP000244223"/>
    </source>
</evidence>
<comment type="caution">
    <text evidence="11">The sequence shown here is derived from an EMBL/GenBank/DDBJ whole genome shotgun (WGS) entry which is preliminary data.</text>
</comment>
<name>A0A2T5IZP7_9GAMM</name>
<evidence type="ECO:0000256" key="8">
    <source>
        <dbReference type="PIRSR" id="PIRSR006487-1"/>
    </source>
</evidence>
<dbReference type="Pfam" id="PF01571">
    <property type="entry name" value="GCV_T"/>
    <property type="match status" value="1"/>
</dbReference>
<dbReference type="InterPro" id="IPR013977">
    <property type="entry name" value="GcvT_C"/>
</dbReference>
<evidence type="ECO:0000313" key="11">
    <source>
        <dbReference type="EMBL" id="PTQ89537.1"/>
    </source>
</evidence>
<dbReference type="GO" id="GO:0008168">
    <property type="term" value="F:methyltransferase activity"/>
    <property type="evidence" value="ECO:0007669"/>
    <property type="project" value="UniProtKB-KW"/>
</dbReference>
<feature type="domain" description="Aminomethyltransferase C-terminal" evidence="10">
    <location>
        <begin position="281"/>
        <end position="354"/>
    </location>
</feature>
<reference evidence="11 12" key="1">
    <citation type="submission" date="2018-04" db="EMBL/GenBank/DDBJ databases">
        <title>Genomic Encyclopedia of Archaeal and Bacterial Type Strains, Phase II (KMG-II): from individual species to whole genera.</title>
        <authorList>
            <person name="Goeker M."/>
        </authorList>
    </citation>
    <scope>NUCLEOTIDE SEQUENCE [LARGE SCALE GENOMIC DNA]</scope>
    <source>
        <strain evidence="11 12">DSM 5822</strain>
    </source>
</reference>
<dbReference type="Gene3D" id="3.30.1360.120">
    <property type="entry name" value="Probable tRNA modification gtpase trme, domain 1"/>
    <property type="match status" value="1"/>
</dbReference>
<comment type="catalytic activity">
    <reaction evidence="6 7">
        <text>N(6)-[(R)-S(8)-aminomethyldihydrolipoyl]-L-lysyl-[protein] + (6S)-5,6,7,8-tetrahydrofolate = N(6)-[(R)-dihydrolipoyl]-L-lysyl-[protein] + (6R)-5,10-methylene-5,6,7,8-tetrahydrofolate + NH4(+)</text>
        <dbReference type="Rhea" id="RHEA:16945"/>
        <dbReference type="Rhea" id="RHEA-COMP:10475"/>
        <dbReference type="Rhea" id="RHEA-COMP:10492"/>
        <dbReference type="ChEBI" id="CHEBI:15636"/>
        <dbReference type="ChEBI" id="CHEBI:28938"/>
        <dbReference type="ChEBI" id="CHEBI:57453"/>
        <dbReference type="ChEBI" id="CHEBI:83100"/>
        <dbReference type="ChEBI" id="CHEBI:83143"/>
        <dbReference type="EC" id="2.1.2.10"/>
    </reaction>
</comment>
<comment type="similarity">
    <text evidence="1 7">Belongs to the GcvT family.</text>
</comment>
<keyword evidence="12" id="KW-1185">Reference proteome</keyword>
<dbReference type="EMBL" id="QAON01000006">
    <property type="protein sequence ID" value="PTQ89537.1"/>
    <property type="molecule type" value="Genomic_DNA"/>
</dbReference>
<accession>A0A2T5IZP7</accession>
<dbReference type="HAMAP" id="MF_00259">
    <property type="entry name" value="GcvT"/>
    <property type="match status" value="1"/>
</dbReference>
<feature type="domain" description="GCVT N-terminal" evidence="9">
    <location>
        <begin position="7"/>
        <end position="260"/>
    </location>
</feature>
<evidence type="ECO:0000256" key="7">
    <source>
        <dbReference type="HAMAP-Rule" id="MF_00259"/>
    </source>
</evidence>
<dbReference type="RefSeq" id="WP_107865500.1">
    <property type="nucleotide sequence ID" value="NZ_QAON01000006.1"/>
</dbReference>
<evidence type="ECO:0000256" key="4">
    <source>
        <dbReference type="ARBA" id="ARBA00022679"/>
    </source>
</evidence>
<dbReference type="Pfam" id="PF08669">
    <property type="entry name" value="GCV_T_C"/>
    <property type="match status" value="1"/>
</dbReference>
<dbReference type="Proteomes" id="UP000244223">
    <property type="component" value="Unassembled WGS sequence"/>
</dbReference>
<evidence type="ECO:0000256" key="5">
    <source>
        <dbReference type="ARBA" id="ARBA00031395"/>
    </source>
</evidence>
<dbReference type="GO" id="GO:0004047">
    <property type="term" value="F:aminomethyltransferase activity"/>
    <property type="evidence" value="ECO:0007669"/>
    <property type="project" value="UniProtKB-UniRule"/>
</dbReference>
<dbReference type="EC" id="2.1.2.10" evidence="2 7"/>
<dbReference type="GO" id="GO:0005829">
    <property type="term" value="C:cytosol"/>
    <property type="evidence" value="ECO:0007669"/>
    <property type="project" value="TreeGrafter"/>
</dbReference>
<dbReference type="InterPro" id="IPR006223">
    <property type="entry name" value="GcvT"/>
</dbReference>
<dbReference type="Gene3D" id="3.30.70.1400">
    <property type="entry name" value="Aminomethyltransferase beta-barrel domains"/>
    <property type="match status" value="1"/>
</dbReference>
<dbReference type="InterPro" id="IPR006222">
    <property type="entry name" value="GCVT_N"/>
</dbReference>
<keyword evidence="3 7" id="KW-0032">Aminotransferase</keyword>
<dbReference type="InterPro" id="IPR022903">
    <property type="entry name" value="GcvT_bac"/>
</dbReference>
<evidence type="ECO:0000256" key="6">
    <source>
        <dbReference type="ARBA" id="ARBA00047665"/>
    </source>
</evidence>
<dbReference type="PIRSF" id="PIRSF006487">
    <property type="entry name" value="GcvT"/>
    <property type="match status" value="1"/>
</dbReference>
<comment type="function">
    <text evidence="7">The glycine cleavage system catalyzes the degradation of glycine.</text>
</comment>
<dbReference type="FunFam" id="4.10.1250.10:FF:000001">
    <property type="entry name" value="Aminomethyltransferase"/>
    <property type="match status" value="1"/>
</dbReference>
<keyword evidence="11" id="KW-0489">Methyltransferase</keyword>
<comment type="subunit">
    <text evidence="7">The glycine cleavage system is composed of four proteins: P, T, L and H.</text>
</comment>
<dbReference type="InterPro" id="IPR028896">
    <property type="entry name" value="GcvT/YgfZ/DmdA"/>
</dbReference>
<evidence type="ECO:0000256" key="3">
    <source>
        <dbReference type="ARBA" id="ARBA00022576"/>
    </source>
</evidence>
<evidence type="ECO:0000256" key="1">
    <source>
        <dbReference type="ARBA" id="ARBA00008609"/>
    </source>
</evidence>
<evidence type="ECO:0000256" key="2">
    <source>
        <dbReference type="ARBA" id="ARBA00012616"/>
    </source>
</evidence>
<proteinExistence type="inferred from homology"/>
<dbReference type="GO" id="GO:0005960">
    <property type="term" value="C:glycine cleavage complex"/>
    <property type="evidence" value="ECO:0007669"/>
    <property type="project" value="InterPro"/>
</dbReference>
<dbReference type="AlphaFoldDB" id="A0A2T5IZP7"/>
<dbReference type="FunFam" id="3.30.70.1400:FF:000001">
    <property type="entry name" value="Aminomethyltransferase"/>
    <property type="match status" value="1"/>
</dbReference>
<evidence type="ECO:0000259" key="10">
    <source>
        <dbReference type="Pfam" id="PF08669"/>
    </source>
</evidence>
<dbReference type="GO" id="GO:0019464">
    <property type="term" value="P:glycine decarboxylation via glycine cleavage system"/>
    <property type="evidence" value="ECO:0007669"/>
    <property type="project" value="UniProtKB-UniRule"/>
</dbReference>
<dbReference type="SUPFAM" id="SSF103025">
    <property type="entry name" value="Folate-binding domain"/>
    <property type="match status" value="1"/>
</dbReference>
<dbReference type="Gene3D" id="4.10.1250.10">
    <property type="entry name" value="Aminomethyltransferase fragment"/>
    <property type="match status" value="1"/>
</dbReference>
<keyword evidence="4 7" id="KW-0808">Transferase</keyword>
<dbReference type="NCBIfam" id="TIGR00528">
    <property type="entry name" value="gcvT"/>
    <property type="match status" value="1"/>
</dbReference>
<dbReference type="GO" id="GO:0032259">
    <property type="term" value="P:methylation"/>
    <property type="evidence" value="ECO:0007669"/>
    <property type="project" value="UniProtKB-KW"/>
</dbReference>
<feature type="binding site" evidence="8">
    <location>
        <position position="199"/>
    </location>
    <ligand>
        <name>substrate</name>
    </ligand>
</feature>
<dbReference type="OrthoDB" id="9774591at2"/>
<gene>
    <name evidence="7" type="primary">gcvT</name>
    <name evidence="11" type="ORF">C8N29_10668</name>
</gene>
<dbReference type="SUPFAM" id="SSF101790">
    <property type="entry name" value="Aminomethyltransferase beta-barrel domain"/>
    <property type="match status" value="1"/>
</dbReference>
<dbReference type="PANTHER" id="PTHR43757">
    <property type="entry name" value="AMINOMETHYLTRANSFERASE"/>
    <property type="match status" value="1"/>
</dbReference>
<dbReference type="InterPro" id="IPR029043">
    <property type="entry name" value="GcvT/YgfZ_C"/>
</dbReference>
<dbReference type="GO" id="GO:0008483">
    <property type="term" value="F:transaminase activity"/>
    <property type="evidence" value="ECO:0007669"/>
    <property type="project" value="UniProtKB-KW"/>
</dbReference>
<evidence type="ECO:0000259" key="9">
    <source>
        <dbReference type="Pfam" id="PF01571"/>
    </source>
</evidence>
<dbReference type="Gene3D" id="2.40.30.110">
    <property type="entry name" value="Aminomethyltransferase beta-barrel domains"/>
    <property type="match status" value="1"/>
</dbReference>
<protein>
    <recommendedName>
        <fullName evidence="2 7">Aminomethyltransferase</fullName>
        <ecNumber evidence="2 7">2.1.2.10</ecNumber>
    </recommendedName>
    <alternativeName>
        <fullName evidence="5 7">Glycine cleavage system T protein</fullName>
    </alternativeName>
</protein>
<dbReference type="InterPro" id="IPR027266">
    <property type="entry name" value="TrmE/GcvT-like"/>
</dbReference>
<organism evidence="11 12">
    <name type="scientific">Agitococcus lubricus</name>
    <dbReference type="NCBI Taxonomy" id="1077255"/>
    <lineage>
        <taxon>Bacteria</taxon>
        <taxon>Pseudomonadati</taxon>
        <taxon>Pseudomonadota</taxon>
        <taxon>Gammaproteobacteria</taxon>
        <taxon>Moraxellales</taxon>
        <taxon>Moraxellaceae</taxon>
        <taxon>Agitococcus</taxon>
    </lineage>
</organism>
<dbReference type="PANTHER" id="PTHR43757:SF2">
    <property type="entry name" value="AMINOMETHYLTRANSFERASE, MITOCHONDRIAL"/>
    <property type="match status" value="1"/>
</dbReference>
<dbReference type="NCBIfam" id="NF001567">
    <property type="entry name" value="PRK00389.1"/>
    <property type="match status" value="1"/>
</dbReference>
<sequence>MGHKTALYEQHLALNARIVDFGGWDMPVQYSSVLAEHHAVRQAVGMFDVSHMTFLELTGTDAIPYLQRILANDVTRLAVAGKALYSAMLNEQGGIIDDLIVYAPTVHRPNVWRIIVNCGTHDKDLAWMQQQAQHFAVNLIERTDLAMLAVQGPTAYRVVSDVLGAEAGAIIQALKVFQGREYNDWFIARTGYTGEEGLEILLPNTQAAALWQQLLAAHVVPCGLAARDTLRLEAGMNLYGNDMTEETTPLVSNMAWTVTWGHDFIGKPALVAQKEAGVPQQLVGLVLLDKGVLRAHQKVIIDGVGEGETTSGTFSPTMDKSIALARIPAGHFDHVWVEIRGKRLAAKIVKPPFVRLGKVLV</sequence>